<comment type="caution">
    <text evidence="1">The sequence shown here is derived from an EMBL/GenBank/DDBJ whole genome shotgun (WGS) entry which is preliminary data.</text>
</comment>
<name>A0A8J2R5Q0_9NEOP</name>
<keyword evidence="2" id="KW-1185">Reference proteome</keyword>
<dbReference type="Proteomes" id="UP000789524">
    <property type="component" value="Unassembled WGS sequence"/>
</dbReference>
<dbReference type="EMBL" id="CAKASE010000083">
    <property type="protein sequence ID" value="CAG9585019.1"/>
    <property type="molecule type" value="Genomic_DNA"/>
</dbReference>
<dbReference type="AlphaFoldDB" id="A0A8J2R5Q0"/>
<evidence type="ECO:0000313" key="2">
    <source>
        <dbReference type="Proteomes" id="UP000789524"/>
    </source>
</evidence>
<evidence type="ECO:0000313" key="1">
    <source>
        <dbReference type="EMBL" id="CAG9585019.1"/>
    </source>
</evidence>
<reference evidence="1" key="1">
    <citation type="submission" date="2021-09" db="EMBL/GenBank/DDBJ databases">
        <authorList>
            <person name="Martin H S."/>
        </authorList>
    </citation>
    <scope>NUCLEOTIDE SEQUENCE</scope>
</reference>
<organism evidence="1 2">
    <name type="scientific">Danaus chrysippus</name>
    <name type="common">African queen</name>
    <dbReference type="NCBI Taxonomy" id="151541"/>
    <lineage>
        <taxon>Eukaryota</taxon>
        <taxon>Metazoa</taxon>
        <taxon>Ecdysozoa</taxon>
        <taxon>Arthropoda</taxon>
        <taxon>Hexapoda</taxon>
        <taxon>Insecta</taxon>
        <taxon>Pterygota</taxon>
        <taxon>Neoptera</taxon>
        <taxon>Endopterygota</taxon>
        <taxon>Lepidoptera</taxon>
        <taxon>Glossata</taxon>
        <taxon>Ditrysia</taxon>
        <taxon>Papilionoidea</taxon>
        <taxon>Nymphalidae</taxon>
        <taxon>Danainae</taxon>
        <taxon>Danaini</taxon>
        <taxon>Danaina</taxon>
        <taxon>Danaus</taxon>
        <taxon>Anosia</taxon>
    </lineage>
</organism>
<protein>
    <submittedName>
        <fullName evidence="1">(African queen) hypothetical protein</fullName>
    </submittedName>
</protein>
<accession>A0A8J2R5Q0</accession>
<proteinExistence type="predicted"/>
<sequence length="88" mass="10055">MTDDRTTGLTIVELRKRYDEKQRPRSDEEEYRATSREILLCVLGRGSYTPHGIPLFAAACGSFNLCYEKNPVNDTGLYSSSHLFLKHD</sequence>
<gene>
    <name evidence="1" type="ORF">DCHRY22_LOCUS15512</name>
</gene>